<evidence type="ECO:0000256" key="2">
    <source>
        <dbReference type="SAM" id="Phobius"/>
    </source>
</evidence>
<proteinExistence type="predicted"/>
<dbReference type="GeneID" id="109484508"/>
<dbReference type="Proteomes" id="UP000515135">
    <property type="component" value="Unplaced"/>
</dbReference>
<sequence>MDATVNHRKSVIQKILPIFVLLLLFLILPAARGELSVLPGETITMTTGSKLLLTCRSNGTTQPTWYLHGAEILAARIEQNRRIYTEVSDTSPRTTILRIDSIEIKDAARYVCENGNFQKIVQLYVVADIVMQETELSQSLRTGSEGKIECAVATQHPVKPTITWYKDGERLDTSSTNYEQKSQGVLHVVKAEGNDTGTYRCEAFIPSTGVYNYVDIEVKVVTPAWTYRWWFILVTAAAGVFIAVVSFDLCWFISKQKKAWQIRKDRMFAATCHLRDSVGTESEEHLILKGSQTGLYSYGSSSFGEHKYGIEAPWDIGPDTDSQEQGLNNVASTDRDSSPDVHTVLISRPPHSEVSLTDTDIKIDASSADIKLDASSTLVSSGNSSDGATNSVLHLQLDTPRSSGSTEDGKTTSESSKAYLPATYVTAATVKSPRSPAVYKHSGQSASGTTKMGLYPGKKAVDSADETEITTQVEKAKTDNYIMSSVMGSEAWRRKALSSEKRRRSSERNGEDSTVSLKSLTSLQQTSLTRGPLVRQTEVPEVPPILLEITQNVPMEDIEGGIAERTLPMSPRATQLKTFLDSLDQNRGQNRETIMGSPSKRYSAPPGIFTVSGDNLPSPSSKMTVPQLHEITKITPTRQRGNIFLLSPEKTPVRSNTSLPKLRELSRRTSKGRQRSQEEPLLPGTQQPRVEYVRRAVSHQEPSQQGTQMEMLLGPTYPHVLAAPPSGMDWKFKFDETYL</sequence>
<organism evidence="5 6">
    <name type="scientific">Branchiostoma belcheri</name>
    <name type="common">Amphioxus</name>
    <dbReference type="NCBI Taxonomy" id="7741"/>
    <lineage>
        <taxon>Eukaryota</taxon>
        <taxon>Metazoa</taxon>
        <taxon>Chordata</taxon>
        <taxon>Cephalochordata</taxon>
        <taxon>Leptocardii</taxon>
        <taxon>Amphioxiformes</taxon>
        <taxon>Branchiostomatidae</taxon>
        <taxon>Branchiostoma</taxon>
    </lineage>
</organism>
<dbReference type="Gene3D" id="2.60.40.10">
    <property type="entry name" value="Immunoglobulins"/>
    <property type="match status" value="2"/>
</dbReference>
<feature type="region of interest" description="Disordered" evidence="1">
    <location>
        <begin position="396"/>
        <end position="416"/>
    </location>
</feature>
<feature type="chain" id="PRO_5027769273" evidence="3">
    <location>
        <begin position="34"/>
        <end position="739"/>
    </location>
</feature>
<feature type="region of interest" description="Disordered" evidence="1">
    <location>
        <begin position="648"/>
        <end position="688"/>
    </location>
</feature>
<dbReference type="InterPro" id="IPR007110">
    <property type="entry name" value="Ig-like_dom"/>
</dbReference>
<dbReference type="AlphaFoldDB" id="A0A6P4ZQ86"/>
<dbReference type="SUPFAM" id="SSF48726">
    <property type="entry name" value="Immunoglobulin"/>
    <property type="match status" value="1"/>
</dbReference>
<evidence type="ECO:0000256" key="1">
    <source>
        <dbReference type="SAM" id="MobiDB-lite"/>
    </source>
</evidence>
<evidence type="ECO:0000313" key="5">
    <source>
        <dbReference type="Proteomes" id="UP000515135"/>
    </source>
</evidence>
<feature type="domain" description="Ig-like" evidence="4">
    <location>
        <begin position="127"/>
        <end position="217"/>
    </location>
</feature>
<keyword evidence="2" id="KW-0812">Transmembrane</keyword>
<feature type="region of interest" description="Disordered" evidence="1">
    <location>
        <begin position="317"/>
        <end position="340"/>
    </location>
</feature>
<evidence type="ECO:0000313" key="6">
    <source>
        <dbReference type="RefSeq" id="XP_019643360.1"/>
    </source>
</evidence>
<feature type="domain" description="Ig-like" evidence="4">
    <location>
        <begin position="29"/>
        <end position="112"/>
    </location>
</feature>
<dbReference type="InterPro" id="IPR013783">
    <property type="entry name" value="Ig-like_fold"/>
</dbReference>
<evidence type="ECO:0000259" key="4">
    <source>
        <dbReference type="PROSITE" id="PS50835"/>
    </source>
</evidence>
<feature type="region of interest" description="Disordered" evidence="1">
    <location>
        <begin position="492"/>
        <end position="536"/>
    </location>
</feature>
<feature type="compositionally biased region" description="Basic and acidic residues" evidence="1">
    <location>
        <begin position="492"/>
        <end position="511"/>
    </location>
</feature>
<dbReference type="Pfam" id="PF13927">
    <property type="entry name" value="Ig_3"/>
    <property type="match status" value="1"/>
</dbReference>
<dbReference type="SMART" id="SM00409">
    <property type="entry name" value="IG"/>
    <property type="match status" value="2"/>
</dbReference>
<dbReference type="PANTHER" id="PTHR11422:SF10">
    <property type="entry name" value="IG-LIKE DOMAIN-CONTAINING PROTEIN"/>
    <property type="match status" value="1"/>
</dbReference>
<feature type="compositionally biased region" description="Low complexity" evidence="1">
    <location>
        <begin position="513"/>
        <end position="529"/>
    </location>
</feature>
<protein>
    <submittedName>
        <fullName evidence="6">Uncharacterized protein LOC109484508</fullName>
    </submittedName>
</protein>
<dbReference type="SMART" id="SM00408">
    <property type="entry name" value="IGc2"/>
    <property type="match status" value="2"/>
</dbReference>
<dbReference type="OrthoDB" id="190835at2759"/>
<dbReference type="RefSeq" id="XP_019643360.1">
    <property type="nucleotide sequence ID" value="XM_019787801.1"/>
</dbReference>
<dbReference type="InterPro" id="IPR036179">
    <property type="entry name" value="Ig-like_dom_sf"/>
</dbReference>
<gene>
    <name evidence="6" type="primary">LOC109484508</name>
</gene>
<dbReference type="PROSITE" id="PS50835">
    <property type="entry name" value="IG_LIKE"/>
    <property type="match status" value="2"/>
</dbReference>
<evidence type="ECO:0000256" key="3">
    <source>
        <dbReference type="SAM" id="SignalP"/>
    </source>
</evidence>
<feature type="transmembrane region" description="Helical" evidence="2">
    <location>
        <begin position="229"/>
        <end position="254"/>
    </location>
</feature>
<accession>A0A6P4ZQ86</accession>
<name>A0A6P4ZQ86_BRABE</name>
<dbReference type="PANTHER" id="PTHR11422">
    <property type="entry name" value="T-CELL SURFACE GLYCOPROTEIN CD4"/>
    <property type="match status" value="1"/>
</dbReference>
<dbReference type="KEGG" id="bbel:109484508"/>
<dbReference type="CDD" id="cd00096">
    <property type="entry name" value="Ig"/>
    <property type="match status" value="2"/>
</dbReference>
<dbReference type="InterPro" id="IPR003598">
    <property type="entry name" value="Ig_sub2"/>
</dbReference>
<keyword evidence="2" id="KW-1133">Transmembrane helix</keyword>
<keyword evidence="5" id="KW-1185">Reference proteome</keyword>
<feature type="compositionally biased region" description="Polar residues" evidence="1">
    <location>
        <begin position="323"/>
        <end position="332"/>
    </location>
</feature>
<feature type="signal peptide" evidence="3">
    <location>
        <begin position="1"/>
        <end position="33"/>
    </location>
</feature>
<dbReference type="InterPro" id="IPR003599">
    <property type="entry name" value="Ig_sub"/>
</dbReference>
<keyword evidence="3" id="KW-0732">Signal</keyword>
<keyword evidence="2" id="KW-0472">Membrane</keyword>
<reference evidence="6" key="1">
    <citation type="submission" date="2025-08" db="UniProtKB">
        <authorList>
            <consortium name="RefSeq"/>
        </authorList>
    </citation>
    <scope>IDENTIFICATION</scope>
    <source>
        <tissue evidence="6">Gonad</tissue>
    </source>
</reference>